<evidence type="ECO:0000313" key="5">
    <source>
        <dbReference type="EMBL" id="COY67671.1"/>
    </source>
</evidence>
<evidence type="ECO:0000313" key="3">
    <source>
        <dbReference type="EMBL" id="COV85866.1"/>
    </source>
</evidence>
<dbReference type="EMBL" id="CNGE01001043">
    <property type="protein sequence ID" value="CKT65217.1"/>
    <property type="molecule type" value="Genomic_DNA"/>
</dbReference>
<evidence type="ECO:0000313" key="6">
    <source>
        <dbReference type="Proteomes" id="UP000038802"/>
    </source>
</evidence>
<dbReference type="Proteomes" id="UP000048948">
    <property type="component" value="Unassembled WGS sequence"/>
</dbReference>
<organism evidence="4 6">
    <name type="scientific">Mycobacterium tuberculosis</name>
    <dbReference type="NCBI Taxonomy" id="1773"/>
    <lineage>
        <taxon>Bacteria</taxon>
        <taxon>Bacillati</taxon>
        <taxon>Actinomycetota</taxon>
        <taxon>Actinomycetes</taxon>
        <taxon>Mycobacteriales</taxon>
        <taxon>Mycobacteriaceae</taxon>
        <taxon>Mycobacterium</taxon>
        <taxon>Mycobacterium tuberculosis complex</taxon>
    </lineage>
</organism>
<evidence type="ECO:0000313" key="9">
    <source>
        <dbReference type="Proteomes" id="UP000048600"/>
    </source>
</evidence>
<reference evidence="5" key="1">
    <citation type="submission" date="2015-03" db="EMBL/GenBank/DDBJ databases">
        <authorList>
            <consortium name="Pathogen Informatics"/>
            <person name="Murphy D."/>
        </authorList>
    </citation>
    <scope>NUCLEOTIDE SEQUENCE</scope>
    <source>
        <strain evidence="5">N09902308</strain>
    </source>
</reference>
<dbReference type="EMBL" id="CQQC01000828">
    <property type="protein sequence ID" value="CNV43984.1"/>
    <property type="molecule type" value="Genomic_DNA"/>
</dbReference>
<evidence type="ECO:0000313" key="4">
    <source>
        <dbReference type="EMBL" id="COV95798.1"/>
    </source>
</evidence>
<evidence type="ECO:0000313" key="10">
    <source>
        <dbReference type="Proteomes" id="UP000048948"/>
    </source>
</evidence>
<accession>A0A0T9B0I5</accession>
<dbReference type="EMBL" id="CSAE01000257">
    <property type="protein sequence ID" value="COV95798.1"/>
    <property type="molecule type" value="Genomic_DNA"/>
</dbReference>
<evidence type="ECO:0000313" key="8">
    <source>
        <dbReference type="Proteomes" id="UP000039217"/>
    </source>
</evidence>
<evidence type="ECO:0000313" key="2">
    <source>
        <dbReference type="EMBL" id="CNV43984.1"/>
    </source>
</evidence>
<dbReference type="Proteomes" id="UP000048600">
    <property type="component" value="Unassembled WGS sequence"/>
</dbReference>
<sequence>MMPLYSWSVPGRKPGTSTSMTMGILKQSQVRTNRAAFSEALISRQPAKCVGWLATMPTGRPSMRPNPTTMFWA</sequence>
<name>A0A0T9B0I5_MYCTX</name>
<reference evidence="4" key="3">
    <citation type="submission" date="2015-03" db="EMBL/GenBank/DDBJ databases">
        <authorList>
            <person name="Murphy D."/>
        </authorList>
    </citation>
    <scope>NUCLEOTIDE SEQUENCE [LARGE SCALE GENOMIC DNA]</scope>
    <source>
        <strain evidence="4">K00500041</strain>
    </source>
</reference>
<dbReference type="Proteomes" id="UP000039021">
    <property type="component" value="Unassembled WGS sequence"/>
</dbReference>
<evidence type="ECO:0000313" key="7">
    <source>
        <dbReference type="Proteomes" id="UP000039021"/>
    </source>
</evidence>
<protein>
    <submittedName>
        <fullName evidence="4">Uncharacterized protein</fullName>
    </submittedName>
</protein>
<proteinExistence type="predicted"/>
<dbReference type="EMBL" id="CHKL01000056">
    <property type="protein sequence ID" value="COV85866.1"/>
    <property type="molecule type" value="Genomic_DNA"/>
</dbReference>
<dbReference type="EMBL" id="CSBK01001446">
    <property type="protein sequence ID" value="COY67671.1"/>
    <property type="molecule type" value="Genomic_DNA"/>
</dbReference>
<dbReference type="Proteomes" id="UP000038802">
    <property type="component" value="Unassembled WGS sequence"/>
</dbReference>
<evidence type="ECO:0000313" key="1">
    <source>
        <dbReference type="EMBL" id="CKT65217.1"/>
    </source>
</evidence>
<reference evidence="6 7" key="2">
    <citation type="submission" date="2015-03" db="EMBL/GenBank/DDBJ databases">
        <authorList>
            <consortium name="Pathogen Informatics"/>
        </authorList>
    </citation>
    <scope>NUCLEOTIDE SEQUENCE [LARGE SCALE GENOMIC DNA]</scope>
    <source>
        <strain evidence="1 10">Bir 172</strain>
        <strain evidence="2 8">D00501624</strain>
        <strain evidence="6">K00500041</strain>
        <strain evidence="7">N09902308</strain>
        <strain evidence="3 9">P00601463</strain>
    </source>
</reference>
<dbReference type="AlphaFoldDB" id="A0A0T9B0I5"/>
<dbReference type="Proteomes" id="UP000039217">
    <property type="component" value="Unassembled WGS sequence"/>
</dbReference>
<gene>
    <name evidence="2" type="ORF">ERS007661_02386</name>
    <name evidence="4" type="ORF">ERS007703_02389</name>
    <name evidence="5" type="ORF">ERS007739_02960</name>
    <name evidence="3" type="ORF">ERS007741_00815</name>
    <name evidence="1" type="ORF">ERS027646_03944</name>
</gene>